<sequence length="39" mass="4500">MVIVTIFKIEKKVTPNHPPELSLSKILPRRCPNVIHTLH</sequence>
<name>A0A0E9PN49_ANGAN</name>
<dbReference type="EMBL" id="GBXM01102648">
    <property type="protein sequence ID" value="JAH05929.1"/>
    <property type="molecule type" value="Transcribed_RNA"/>
</dbReference>
<reference evidence="1" key="2">
    <citation type="journal article" date="2015" name="Fish Shellfish Immunol.">
        <title>Early steps in the European eel (Anguilla anguilla)-Vibrio vulnificus interaction in the gills: Role of the RtxA13 toxin.</title>
        <authorList>
            <person name="Callol A."/>
            <person name="Pajuelo D."/>
            <person name="Ebbesson L."/>
            <person name="Teles M."/>
            <person name="MacKenzie S."/>
            <person name="Amaro C."/>
        </authorList>
    </citation>
    <scope>NUCLEOTIDE SEQUENCE</scope>
</reference>
<evidence type="ECO:0000313" key="1">
    <source>
        <dbReference type="EMBL" id="JAH05929.1"/>
    </source>
</evidence>
<organism evidence="1">
    <name type="scientific">Anguilla anguilla</name>
    <name type="common">European freshwater eel</name>
    <name type="synonym">Muraena anguilla</name>
    <dbReference type="NCBI Taxonomy" id="7936"/>
    <lineage>
        <taxon>Eukaryota</taxon>
        <taxon>Metazoa</taxon>
        <taxon>Chordata</taxon>
        <taxon>Craniata</taxon>
        <taxon>Vertebrata</taxon>
        <taxon>Euteleostomi</taxon>
        <taxon>Actinopterygii</taxon>
        <taxon>Neopterygii</taxon>
        <taxon>Teleostei</taxon>
        <taxon>Anguilliformes</taxon>
        <taxon>Anguillidae</taxon>
        <taxon>Anguilla</taxon>
    </lineage>
</organism>
<accession>A0A0E9PN49</accession>
<dbReference type="AlphaFoldDB" id="A0A0E9PN49"/>
<protein>
    <submittedName>
        <fullName evidence="1">Uncharacterized protein</fullName>
    </submittedName>
</protein>
<reference evidence="1" key="1">
    <citation type="submission" date="2014-11" db="EMBL/GenBank/DDBJ databases">
        <authorList>
            <person name="Amaro Gonzalez C."/>
        </authorList>
    </citation>
    <scope>NUCLEOTIDE SEQUENCE</scope>
</reference>
<proteinExistence type="predicted"/>